<proteinExistence type="predicted"/>
<gene>
    <name evidence="1" type="ORF">TAV2_LOCUS15443</name>
</gene>
<organism evidence="1 2">
    <name type="scientific">Thlaspi arvense</name>
    <name type="common">Field penny-cress</name>
    <dbReference type="NCBI Taxonomy" id="13288"/>
    <lineage>
        <taxon>Eukaryota</taxon>
        <taxon>Viridiplantae</taxon>
        <taxon>Streptophyta</taxon>
        <taxon>Embryophyta</taxon>
        <taxon>Tracheophyta</taxon>
        <taxon>Spermatophyta</taxon>
        <taxon>Magnoliopsida</taxon>
        <taxon>eudicotyledons</taxon>
        <taxon>Gunneridae</taxon>
        <taxon>Pentapetalae</taxon>
        <taxon>rosids</taxon>
        <taxon>malvids</taxon>
        <taxon>Brassicales</taxon>
        <taxon>Brassicaceae</taxon>
        <taxon>Thlaspideae</taxon>
        <taxon>Thlaspi</taxon>
    </lineage>
</organism>
<reference evidence="1 2" key="1">
    <citation type="submission" date="2022-03" db="EMBL/GenBank/DDBJ databases">
        <authorList>
            <person name="Nunn A."/>
            <person name="Chopra R."/>
            <person name="Nunn A."/>
            <person name="Contreras Garrido A."/>
        </authorList>
    </citation>
    <scope>NUCLEOTIDE SEQUENCE [LARGE SCALE GENOMIC DNA]</scope>
</reference>
<dbReference type="EMBL" id="OU466861">
    <property type="protein sequence ID" value="CAH2067396.1"/>
    <property type="molecule type" value="Genomic_DNA"/>
</dbReference>
<accession>A0AAU9SJ97</accession>
<dbReference type="Gene3D" id="3.90.70.10">
    <property type="entry name" value="Cysteine proteinases"/>
    <property type="match status" value="1"/>
</dbReference>
<evidence type="ECO:0000313" key="1">
    <source>
        <dbReference type="EMBL" id="CAH2067396.1"/>
    </source>
</evidence>
<name>A0AAU9SJ97_THLAR</name>
<protein>
    <submittedName>
        <fullName evidence="1">Uncharacterized protein</fullName>
    </submittedName>
</protein>
<keyword evidence="2" id="KW-1185">Reference proteome</keyword>
<evidence type="ECO:0000313" key="2">
    <source>
        <dbReference type="Proteomes" id="UP000836841"/>
    </source>
</evidence>
<dbReference type="Proteomes" id="UP000836841">
    <property type="component" value="Chromosome 5"/>
</dbReference>
<dbReference type="AlphaFoldDB" id="A0AAU9SJ97"/>
<sequence length="254" mass="28515">MFAQEEYDPSERAALMAVSLISSARVIRKLDRVYTPYSAQYLVDCAGPERQEEIAQQRPNMTIQDCLEYLVEIAAPKSESEQREFDQRLRMLTVKDCLDCAFKDGIPKSEHWTHLGCVHKPPPFARLIPRVPMNGRVVEVRTLEDALKLLKQQPVGAKLHVFSPEIDLVGEEGLYEGPSSPGSRYVGLRDVMITGNGTTKKGEAFAEVKVLYKKREFFVKVSATRVLASLNGDDSQLTEPTGLLVDFIVPRFAN</sequence>